<dbReference type="AlphaFoldDB" id="A0A1T5L6X0"/>
<comment type="similarity">
    <text evidence="5">Belongs to the NtaA/SnaA/DszA monooxygenase family.</text>
</comment>
<dbReference type="GO" id="GO:0016705">
    <property type="term" value="F:oxidoreductase activity, acting on paired donors, with incorporation or reduction of molecular oxygen"/>
    <property type="evidence" value="ECO:0007669"/>
    <property type="project" value="InterPro"/>
</dbReference>
<dbReference type="OrthoDB" id="3265338at2"/>
<feature type="compositionally biased region" description="Basic and acidic residues" evidence="7">
    <location>
        <begin position="450"/>
        <end position="470"/>
    </location>
</feature>
<feature type="region of interest" description="Disordered" evidence="7">
    <location>
        <begin position="450"/>
        <end position="479"/>
    </location>
</feature>
<dbReference type="PIRSF" id="PIRSF000337">
    <property type="entry name" value="NTA_MOA"/>
    <property type="match status" value="1"/>
</dbReference>
<evidence type="ECO:0000256" key="4">
    <source>
        <dbReference type="ARBA" id="ARBA00023033"/>
    </source>
</evidence>
<dbReference type="SUPFAM" id="SSF51679">
    <property type="entry name" value="Bacterial luciferase-like"/>
    <property type="match status" value="1"/>
</dbReference>
<gene>
    <name evidence="9" type="ORF">SAMN04324258_3056</name>
</gene>
<dbReference type="RefSeq" id="WP_079575313.1">
    <property type="nucleotide sequence ID" value="NZ_FUZQ01000005.1"/>
</dbReference>
<evidence type="ECO:0000256" key="3">
    <source>
        <dbReference type="ARBA" id="ARBA00023002"/>
    </source>
</evidence>
<feature type="domain" description="Luciferase-like" evidence="8">
    <location>
        <begin position="28"/>
        <end position="406"/>
    </location>
</feature>
<sequence>MTTPPPPHGPAPHAPAAPVTRPHAQVHFGVFFQGVNHTTIWSDPESGSQTDFASFEQVVRTAERGLFDAFFLGEGLRLRETRGRVHDLDVVGRPDAITQLAALAAVTERIGLVATQNTTYHDPADLARRLASLDVLSGGRAAWNVVTTDNAWTGENFRRGGYLDHADRYERAAAVLAVARGVWDAFPDGPGGDVARVSVPGADLRTPRDLVLDVTTPRSPQGHPVIFQAGDSPQGRDFAAAHADVIFSRHGSVLADALEFAADVRRRVVAAGRPEDDVKIFPGTAIVVGDTAAEAEEKERWVRRAQVTPATALSIVGNVWGEDLSSYDPDGPLPAHDPVVAELGGERGSATTGARTHEIARQWRAVAEAEGLSIRELVIRNAGERGFTGTPGAVADALTRWVRTGAVDGFNLSPWIVPAGLDDVVEKVVPALQERGAYPTAYTGTTLREHLGLREPLTRRGARERAHDAESEPALTPVP</sequence>
<feature type="binding site" evidence="6">
    <location>
        <position position="169"/>
    </location>
    <ligand>
        <name>FMN</name>
        <dbReference type="ChEBI" id="CHEBI:58210"/>
    </ligand>
</feature>
<dbReference type="InterPro" id="IPR036661">
    <property type="entry name" value="Luciferase-like_sf"/>
</dbReference>
<proteinExistence type="inferred from homology"/>
<dbReference type="InterPro" id="IPR016215">
    <property type="entry name" value="NTA_MOA"/>
</dbReference>
<feature type="binding site" evidence="6">
    <location>
        <position position="165"/>
    </location>
    <ligand>
        <name>FMN</name>
        <dbReference type="ChEBI" id="CHEBI:58210"/>
    </ligand>
</feature>
<reference evidence="9 10" key="1">
    <citation type="submission" date="2017-02" db="EMBL/GenBank/DDBJ databases">
        <authorList>
            <person name="Peterson S.W."/>
        </authorList>
    </citation>
    <scope>NUCLEOTIDE SEQUENCE [LARGE SCALE GENOMIC DNA]</scope>
    <source>
        <strain evidence="9 10">DSM 21481</strain>
    </source>
</reference>
<evidence type="ECO:0000256" key="6">
    <source>
        <dbReference type="PIRSR" id="PIRSR000337-1"/>
    </source>
</evidence>
<feature type="binding site" evidence="6">
    <location>
        <position position="232"/>
    </location>
    <ligand>
        <name>FMN</name>
        <dbReference type="ChEBI" id="CHEBI:58210"/>
    </ligand>
</feature>
<dbReference type="EMBL" id="FUZQ01000005">
    <property type="protein sequence ID" value="SKC71806.1"/>
    <property type="molecule type" value="Genomic_DNA"/>
</dbReference>
<protein>
    <submittedName>
        <fullName evidence="9">Flavin-dependent oxidoreductase, luciferase family (Includes alkanesulfonate monooxygenase SsuD and methylene tetrahydromethanopterin reductase)</fullName>
    </submittedName>
</protein>
<dbReference type="Proteomes" id="UP000189777">
    <property type="component" value="Unassembled WGS sequence"/>
</dbReference>
<keyword evidence="10" id="KW-1185">Reference proteome</keyword>
<dbReference type="GO" id="GO:0004497">
    <property type="term" value="F:monooxygenase activity"/>
    <property type="evidence" value="ECO:0007669"/>
    <property type="project" value="UniProtKB-KW"/>
</dbReference>
<dbReference type="InterPro" id="IPR051260">
    <property type="entry name" value="Diverse_substr_monoxygenases"/>
</dbReference>
<feature type="binding site" evidence="6">
    <location>
        <position position="115"/>
    </location>
    <ligand>
        <name>FMN</name>
        <dbReference type="ChEBI" id="CHEBI:58210"/>
    </ligand>
</feature>
<evidence type="ECO:0000313" key="10">
    <source>
        <dbReference type="Proteomes" id="UP000189777"/>
    </source>
</evidence>
<accession>A0A1T5L6X0</accession>
<name>A0A1T5L6X0_9MICO</name>
<evidence type="ECO:0000256" key="5">
    <source>
        <dbReference type="ARBA" id="ARBA00033748"/>
    </source>
</evidence>
<dbReference type="Pfam" id="PF00296">
    <property type="entry name" value="Bac_luciferase"/>
    <property type="match status" value="1"/>
</dbReference>
<dbReference type="PANTHER" id="PTHR30011">
    <property type="entry name" value="ALKANESULFONATE MONOOXYGENASE-RELATED"/>
    <property type="match status" value="1"/>
</dbReference>
<evidence type="ECO:0000256" key="7">
    <source>
        <dbReference type="SAM" id="MobiDB-lite"/>
    </source>
</evidence>
<dbReference type="PANTHER" id="PTHR30011:SF16">
    <property type="entry name" value="C2H2 FINGER DOMAIN TRANSCRIPTION FACTOR (EUROFUNG)-RELATED"/>
    <property type="match status" value="1"/>
</dbReference>
<evidence type="ECO:0000259" key="8">
    <source>
        <dbReference type="Pfam" id="PF00296"/>
    </source>
</evidence>
<keyword evidence="4 9" id="KW-0503">Monooxygenase</keyword>
<dbReference type="Gene3D" id="3.20.20.30">
    <property type="entry name" value="Luciferase-like domain"/>
    <property type="match status" value="1"/>
</dbReference>
<organism evidence="9 10">
    <name type="scientific">Krasilnikoviella flava</name>
    <dbReference type="NCBI Taxonomy" id="526729"/>
    <lineage>
        <taxon>Bacteria</taxon>
        <taxon>Bacillati</taxon>
        <taxon>Actinomycetota</taxon>
        <taxon>Actinomycetes</taxon>
        <taxon>Micrococcales</taxon>
        <taxon>Promicromonosporaceae</taxon>
        <taxon>Krasilnikoviella</taxon>
    </lineage>
</organism>
<dbReference type="InterPro" id="IPR011251">
    <property type="entry name" value="Luciferase-like_dom"/>
</dbReference>
<keyword evidence="2 6" id="KW-0288">FMN</keyword>
<keyword evidence="1 6" id="KW-0285">Flavoprotein</keyword>
<evidence type="ECO:0000256" key="1">
    <source>
        <dbReference type="ARBA" id="ARBA00022630"/>
    </source>
</evidence>
<dbReference type="STRING" id="526729.SAMN04324258_3056"/>
<keyword evidence="3" id="KW-0560">Oxidoreductase</keyword>
<evidence type="ECO:0000256" key="2">
    <source>
        <dbReference type="ARBA" id="ARBA00022643"/>
    </source>
</evidence>
<evidence type="ECO:0000313" key="9">
    <source>
        <dbReference type="EMBL" id="SKC71806.1"/>
    </source>
</evidence>